<keyword evidence="7" id="KW-0547">Nucleotide-binding</keyword>
<evidence type="ECO:0000256" key="4">
    <source>
        <dbReference type="ARBA" id="ARBA00012102"/>
    </source>
</evidence>
<dbReference type="EMBL" id="HACM01010971">
    <property type="protein sequence ID" value="CRZ11413.1"/>
    <property type="molecule type" value="Transcribed_RNA"/>
</dbReference>
<comment type="subcellular location">
    <subcellularLocation>
        <location evidence="2">Cytoplasm</location>
    </subcellularLocation>
</comment>
<reference evidence="12" key="1">
    <citation type="submission" date="2015-04" db="EMBL/GenBank/DDBJ databases">
        <title>The genome sequence of the plant pathogenic Rhizarian Plasmodiophora brassicae reveals insights in its biotrophic life cycle and the origin of chitin synthesis.</title>
        <authorList>
            <person name="Schwelm A."/>
            <person name="Fogelqvist J."/>
            <person name="Knaust A."/>
            <person name="Julke S."/>
            <person name="Lilja T."/>
            <person name="Dhandapani V."/>
            <person name="Bonilla-Rosso G."/>
            <person name="Karlsson M."/>
            <person name="Shevchenko A."/>
            <person name="Choi S.R."/>
            <person name="Kim H.G."/>
            <person name="Park J.Y."/>
            <person name="Lim Y.P."/>
            <person name="Ludwig-Muller J."/>
            <person name="Dixelius C."/>
        </authorList>
    </citation>
    <scope>NUCLEOTIDE SEQUENCE</scope>
    <source>
        <tissue evidence="12">Potato root galls</tissue>
    </source>
</reference>
<evidence type="ECO:0000256" key="7">
    <source>
        <dbReference type="ARBA" id="ARBA00022741"/>
    </source>
</evidence>
<dbReference type="CDD" id="cd24122">
    <property type="entry name" value="ASKHA_NBD_PanK-II_Pank1-like"/>
    <property type="match status" value="1"/>
</dbReference>
<evidence type="ECO:0000256" key="5">
    <source>
        <dbReference type="ARBA" id="ARBA00022490"/>
    </source>
</evidence>
<sequence>MPNTSVKLIGHAEDQPDLYDELLAQFHQILMHEKPADPLRYLQCILDERIEQREVRLLHRSSGVRQSPSSQNGKVSSIAIVGVDVGGSLSKITFFERNCKTPTVEAEFIKKSDRYGTTGHRDAQLSFKWKDGTFHFMKFETRRMEGAIEMMRSNGLLKNDGVLLATGGGAYKFSEEISSKLGLRVVKGDELHCLLWGINFLLQHSPDECYYFANPKEPKLSLTVPFDTTNGSVFPYLLVNIGSGVSVLKVDSDDSFQRVSGTMMGGGTFWGLCRLLTKCKSFEDAVELAADGKTNELNMLVGDIYGAGGYEAFGLSAETVASAFGSVGVNDDVRSTISEADIARGLLDMISQNIAQLAYLCARKYQLTRIIFAGNFLRKNRLSMGSISFSIDYWSHGIQKALFLKHEGYFGSTGACFLSEDDRAPVAVSLTNPFQNVSKP</sequence>
<organism evidence="12">
    <name type="scientific">Spongospora subterranea</name>
    <dbReference type="NCBI Taxonomy" id="70186"/>
    <lineage>
        <taxon>Eukaryota</taxon>
        <taxon>Sar</taxon>
        <taxon>Rhizaria</taxon>
        <taxon>Endomyxa</taxon>
        <taxon>Phytomyxea</taxon>
        <taxon>Plasmodiophorida</taxon>
        <taxon>Plasmodiophoridae</taxon>
        <taxon>Spongospora</taxon>
    </lineage>
</organism>
<dbReference type="EC" id="2.7.1.33" evidence="4"/>
<dbReference type="InterPro" id="IPR043129">
    <property type="entry name" value="ATPase_NBD"/>
</dbReference>
<name>A0A0H5RBL0_9EUKA</name>
<dbReference type="FunFam" id="3.30.420.40:FF:000025">
    <property type="entry name" value="pantothenate kinase 2, mitochondrial"/>
    <property type="match status" value="1"/>
</dbReference>
<evidence type="ECO:0000256" key="11">
    <source>
        <dbReference type="ARBA" id="ARBA00060870"/>
    </source>
</evidence>
<keyword evidence="8" id="KW-0418">Kinase</keyword>
<protein>
    <recommendedName>
        <fullName evidence="4">pantothenate kinase</fullName>
        <ecNumber evidence="4">2.7.1.33</ecNumber>
    </recommendedName>
</protein>
<dbReference type="GO" id="GO:0005829">
    <property type="term" value="C:cytosol"/>
    <property type="evidence" value="ECO:0007669"/>
    <property type="project" value="TreeGrafter"/>
</dbReference>
<keyword evidence="6" id="KW-0808">Transferase</keyword>
<dbReference type="GO" id="GO:0005634">
    <property type="term" value="C:nucleus"/>
    <property type="evidence" value="ECO:0007669"/>
    <property type="project" value="TreeGrafter"/>
</dbReference>
<evidence type="ECO:0000256" key="6">
    <source>
        <dbReference type="ARBA" id="ARBA00022679"/>
    </source>
</evidence>
<dbReference type="GO" id="GO:0005524">
    <property type="term" value="F:ATP binding"/>
    <property type="evidence" value="ECO:0007669"/>
    <property type="project" value="UniProtKB-KW"/>
</dbReference>
<dbReference type="Gene3D" id="3.30.420.40">
    <property type="match status" value="1"/>
</dbReference>
<evidence type="ECO:0000256" key="3">
    <source>
        <dbReference type="ARBA" id="ARBA00005225"/>
    </source>
</evidence>
<dbReference type="SUPFAM" id="SSF53067">
    <property type="entry name" value="Actin-like ATPase domain"/>
    <property type="match status" value="2"/>
</dbReference>
<evidence type="ECO:0000313" key="12">
    <source>
        <dbReference type="EMBL" id="CRZ11413.1"/>
    </source>
</evidence>
<dbReference type="PANTHER" id="PTHR12280:SF30">
    <property type="entry name" value="FUMBLE"/>
    <property type="match status" value="1"/>
</dbReference>
<keyword evidence="10" id="KW-0173">Coenzyme A biosynthesis</keyword>
<dbReference type="Gene3D" id="3.30.420.510">
    <property type="match status" value="1"/>
</dbReference>
<comment type="similarity">
    <text evidence="11">Belongs to the type II pantothenate kinase family.</text>
</comment>
<dbReference type="PANTHER" id="PTHR12280">
    <property type="entry name" value="PANTOTHENATE KINASE"/>
    <property type="match status" value="1"/>
</dbReference>
<evidence type="ECO:0000256" key="10">
    <source>
        <dbReference type="ARBA" id="ARBA00022993"/>
    </source>
</evidence>
<dbReference type="Pfam" id="PF03630">
    <property type="entry name" value="Fumble"/>
    <property type="match status" value="1"/>
</dbReference>
<evidence type="ECO:0000256" key="1">
    <source>
        <dbReference type="ARBA" id="ARBA00001206"/>
    </source>
</evidence>
<evidence type="ECO:0000256" key="9">
    <source>
        <dbReference type="ARBA" id="ARBA00022840"/>
    </source>
</evidence>
<dbReference type="AlphaFoldDB" id="A0A0H5RBL0"/>
<dbReference type="InterPro" id="IPR004567">
    <property type="entry name" value="Type_II_PanK"/>
</dbReference>
<keyword evidence="5" id="KW-0963">Cytoplasm</keyword>
<comment type="catalytic activity">
    <reaction evidence="1">
        <text>(R)-pantothenate + ATP = (R)-4'-phosphopantothenate + ADP + H(+)</text>
        <dbReference type="Rhea" id="RHEA:16373"/>
        <dbReference type="ChEBI" id="CHEBI:10986"/>
        <dbReference type="ChEBI" id="CHEBI:15378"/>
        <dbReference type="ChEBI" id="CHEBI:29032"/>
        <dbReference type="ChEBI" id="CHEBI:30616"/>
        <dbReference type="ChEBI" id="CHEBI:456216"/>
        <dbReference type="EC" id="2.7.1.33"/>
    </reaction>
</comment>
<dbReference type="GO" id="GO:0015937">
    <property type="term" value="P:coenzyme A biosynthetic process"/>
    <property type="evidence" value="ECO:0007669"/>
    <property type="project" value="UniProtKB-KW"/>
</dbReference>
<evidence type="ECO:0000256" key="2">
    <source>
        <dbReference type="ARBA" id="ARBA00004496"/>
    </source>
</evidence>
<comment type="pathway">
    <text evidence="3">Cofactor biosynthesis; coenzyme A biosynthesis; CoA from (R)-pantothenate: step 1/5.</text>
</comment>
<dbReference type="NCBIfam" id="TIGR00555">
    <property type="entry name" value="panK_eukar"/>
    <property type="match status" value="1"/>
</dbReference>
<proteinExistence type="inferred from homology"/>
<keyword evidence="9" id="KW-0067">ATP-binding</keyword>
<evidence type="ECO:0000256" key="8">
    <source>
        <dbReference type="ARBA" id="ARBA00022777"/>
    </source>
</evidence>
<accession>A0A0H5RBL0</accession>
<dbReference type="GO" id="GO:0004594">
    <property type="term" value="F:pantothenate kinase activity"/>
    <property type="evidence" value="ECO:0007669"/>
    <property type="project" value="UniProtKB-EC"/>
</dbReference>